<dbReference type="Proteomes" id="UP001500171">
    <property type="component" value="Unassembled WGS sequence"/>
</dbReference>
<proteinExistence type="predicted"/>
<feature type="domain" description="Beta-ketoacyl synthase-like N-terminal" evidence="1">
    <location>
        <begin position="23"/>
        <end position="235"/>
    </location>
</feature>
<evidence type="ECO:0000313" key="2">
    <source>
        <dbReference type="EMBL" id="GAA5114862.1"/>
    </source>
</evidence>
<dbReference type="RefSeq" id="WP_345492733.1">
    <property type="nucleotide sequence ID" value="NZ_BAABHY010000014.1"/>
</dbReference>
<protein>
    <submittedName>
        <fullName evidence="2">Beta-ketoacyl synthase chain length factor</fullName>
    </submittedName>
</protein>
<organism evidence="2 3">
    <name type="scientific">Orbus sasakiae</name>
    <dbReference type="NCBI Taxonomy" id="1078475"/>
    <lineage>
        <taxon>Bacteria</taxon>
        <taxon>Pseudomonadati</taxon>
        <taxon>Pseudomonadota</taxon>
        <taxon>Gammaproteobacteria</taxon>
        <taxon>Orbales</taxon>
        <taxon>Orbaceae</taxon>
        <taxon>Orbus</taxon>
    </lineage>
</organism>
<evidence type="ECO:0000313" key="3">
    <source>
        <dbReference type="Proteomes" id="UP001500171"/>
    </source>
</evidence>
<gene>
    <name evidence="2" type="ORF">GCM10023211_24970</name>
</gene>
<keyword evidence="3" id="KW-1185">Reference proteome</keyword>
<dbReference type="Pfam" id="PF13723">
    <property type="entry name" value="Ketoacyl-synt_2"/>
    <property type="match status" value="1"/>
</dbReference>
<reference evidence="3" key="1">
    <citation type="journal article" date="2019" name="Int. J. Syst. Evol. Microbiol.">
        <title>The Global Catalogue of Microorganisms (GCM) 10K type strain sequencing project: providing services to taxonomists for standard genome sequencing and annotation.</title>
        <authorList>
            <consortium name="The Broad Institute Genomics Platform"/>
            <consortium name="The Broad Institute Genome Sequencing Center for Infectious Disease"/>
            <person name="Wu L."/>
            <person name="Ma J."/>
        </authorList>
    </citation>
    <scope>NUCLEOTIDE SEQUENCE [LARGE SCALE GENOMIC DNA]</scope>
    <source>
        <strain evidence="3">JCM 18050</strain>
    </source>
</reference>
<dbReference type="EMBL" id="BAABHY010000014">
    <property type="protein sequence ID" value="GAA5114862.1"/>
    <property type="molecule type" value="Genomic_DNA"/>
</dbReference>
<dbReference type="InterPro" id="IPR014030">
    <property type="entry name" value="Ketoacyl_synth_N"/>
</dbReference>
<comment type="caution">
    <text evidence="2">The sequence shown here is derived from an EMBL/GenBank/DDBJ whole genome shotgun (WGS) entry which is preliminary data.</text>
</comment>
<sequence>MKFSFAIEKWFGLSSGLATHSDWQVWANDINHDWSLPIAKPTKIPMMQARRMSIPSRLAVEVGLHLLDEQSIDFAIFVSRHGELERTYKILTTLNQNTDISPTDFALSVHNTAAGLFTIIAKNPIPLTSIAAGQDSFQQALIEAQSLFNQGFKRILLIDFDGAIPDIYQPEVNALIPAYACGFILTAGQELMVSAIENEVTLYQAHYPQSLAFLHAYLNKQHVFNLQGNLQNWQWIINR</sequence>
<evidence type="ECO:0000259" key="1">
    <source>
        <dbReference type="Pfam" id="PF13723"/>
    </source>
</evidence>
<name>A0ABP9NCY7_9GAMM</name>
<accession>A0ABP9NCY7</accession>